<dbReference type="PANTHER" id="PTHR48277">
    <property type="entry name" value="MITOCHONDRIAL RIBOSOMAL PROTEIN S5"/>
    <property type="match status" value="1"/>
</dbReference>
<evidence type="ECO:0000256" key="5">
    <source>
        <dbReference type="RuleBase" id="RU003823"/>
    </source>
</evidence>
<name>A0AAJ0BNG4_9PEZI</name>
<comment type="similarity">
    <text evidence="1 5">Belongs to the universal ribosomal protein uS5 family.</text>
</comment>
<feature type="region of interest" description="Disordered" evidence="6">
    <location>
        <begin position="23"/>
        <end position="52"/>
    </location>
</feature>
<dbReference type="SUPFAM" id="SSF54211">
    <property type="entry name" value="Ribosomal protein S5 domain 2-like"/>
    <property type="match status" value="1"/>
</dbReference>
<dbReference type="InterPro" id="IPR000851">
    <property type="entry name" value="Ribosomal_uS5"/>
</dbReference>
<feature type="compositionally biased region" description="Low complexity" evidence="6">
    <location>
        <begin position="26"/>
        <end position="36"/>
    </location>
</feature>
<evidence type="ECO:0000313" key="9">
    <source>
        <dbReference type="Proteomes" id="UP001239445"/>
    </source>
</evidence>
<dbReference type="Proteomes" id="UP001239445">
    <property type="component" value="Unassembled WGS sequence"/>
</dbReference>
<dbReference type="InterPro" id="IPR013810">
    <property type="entry name" value="Ribosomal_uS5_N"/>
</dbReference>
<evidence type="ECO:0000259" key="7">
    <source>
        <dbReference type="PROSITE" id="PS50881"/>
    </source>
</evidence>
<proteinExistence type="inferred from homology"/>
<dbReference type="GO" id="GO:0005737">
    <property type="term" value="C:cytoplasm"/>
    <property type="evidence" value="ECO:0007669"/>
    <property type="project" value="UniProtKB-ARBA"/>
</dbReference>
<dbReference type="InterPro" id="IPR005324">
    <property type="entry name" value="Ribosomal_uS5_C"/>
</dbReference>
<keyword evidence="9" id="KW-1185">Reference proteome</keyword>
<dbReference type="PROSITE" id="PS50881">
    <property type="entry name" value="S5_DSRBD"/>
    <property type="match status" value="1"/>
</dbReference>
<evidence type="ECO:0000256" key="1">
    <source>
        <dbReference type="ARBA" id="ARBA00008945"/>
    </source>
</evidence>
<gene>
    <name evidence="8" type="ORF">QBC47DRAFT_369987</name>
</gene>
<dbReference type="InterPro" id="IPR020568">
    <property type="entry name" value="Ribosomal_Su5_D2-typ_SF"/>
</dbReference>
<dbReference type="Pfam" id="PF03719">
    <property type="entry name" value="Ribosomal_S5_C"/>
    <property type="match status" value="1"/>
</dbReference>
<dbReference type="FunFam" id="3.30.230.10:FF:000002">
    <property type="entry name" value="30S ribosomal protein S5"/>
    <property type="match status" value="1"/>
</dbReference>
<dbReference type="GO" id="GO:0006412">
    <property type="term" value="P:translation"/>
    <property type="evidence" value="ECO:0007669"/>
    <property type="project" value="InterPro"/>
</dbReference>
<reference evidence="8" key="1">
    <citation type="submission" date="2023-06" db="EMBL/GenBank/DDBJ databases">
        <title>Genome-scale phylogeny and comparative genomics of the fungal order Sordariales.</title>
        <authorList>
            <consortium name="Lawrence Berkeley National Laboratory"/>
            <person name="Hensen N."/>
            <person name="Bonometti L."/>
            <person name="Westerberg I."/>
            <person name="Brannstrom I.O."/>
            <person name="Guillou S."/>
            <person name="Cros-Aarteil S."/>
            <person name="Calhoun S."/>
            <person name="Haridas S."/>
            <person name="Kuo A."/>
            <person name="Mondo S."/>
            <person name="Pangilinan J."/>
            <person name="Riley R."/>
            <person name="Labutti K."/>
            <person name="Andreopoulos B."/>
            <person name="Lipzen A."/>
            <person name="Chen C."/>
            <person name="Yanf M."/>
            <person name="Daum C."/>
            <person name="Ng V."/>
            <person name="Clum A."/>
            <person name="Steindorff A."/>
            <person name="Ohm R."/>
            <person name="Martin F."/>
            <person name="Silar P."/>
            <person name="Natvig D."/>
            <person name="Lalanne C."/>
            <person name="Gautier V."/>
            <person name="Ament-Velasquez S.L."/>
            <person name="Kruys A."/>
            <person name="Hutchinson M.I."/>
            <person name="Powell A.J."/>
            <person name="Barry K."/>
            <person name="Miller A.N."/>
            <person name="Grigoriev I.V."/>
            <person name="Debuchy R."/>
            <person name="Gladieux P."/>
            <person name="Thoren M.H."/>
            <person name="Johannesson H."/>
        </authorList>
    </citation>
    <scope>NUCLEOTIDE SEQUENCE</scope>
    <source>
        <strain evidence="8">PSN4</strain>
    </source>
</reference>
<dbReference type="EMBL" id="MU839827">
    <property type="protein sequence ID" value="KAK1761401.1"/>
    <property type="molecule type" value="Genomic_DNA"/>
</dbReference>
<evidence type="ECO:0000256" key="3">
    <source>
        <dbReference type="ARBA" id="ARBA00023274"/>
    </source>
</evidence>
<dbReference type="AlphaFoldDB" id="A0AAJ0BNG4"/>
<evidence type="ECO:0000313" key="8">
    <source>
        <dbReference type="EMBL" id="KAK1761401.1"/>
    </source>
</evidence>
<accession>A0AAJ0BNG4</accession>
<evidence type="ECO:0000256" key="2">
    <source>
        <dbReference type="ARBA" id="ARBA00022980"/>
    </source>
</evidence>
<protein>
    <recommendedName>
        <fullName evidence="7">S5 DRBM domain-containing protein</fullName>
    </recommendedName>
</protein>
<sequence length="456" mass="50510">MSAARPVARSLLARATAPSPTLRICSSTSTSQFHSSAHLSARKRPTTARQPKSDAAAAAIMFPERSQKQLDQFAARYNAEQLQAIQAGDQTIDTKELAATGRLRVDSFRMPYLDDFSDIQPIIDKRARRAPPPDPTARFMAMDEFMDDLVAWADELPKGPPTGTLKRLHDFVEDKYRKVHERGWPKEVREKAMDKYKAYRDQVVARAHAAGAGEGGPTDADVLTYLLERSSMTDRNAPGNSEVAPGLPSQVPGVAGLYKRAIDPEDEGLDDEGIYQDLKKRTGMSVREILGLNVKLFKARWVSNQTRLGKVRSTSLTCIAGNGNGWLGVGQAKSVEPMIASRQAMLYAIQNMRPIRRYENRTIYGNIEAKISGTVVRLYARPPGFGLRVPHHIFEIARAAGIRDLACKIPRSRSIMNSVKATFEALLNQPDPEQLAMGRGKKLVDARKVYYGGNVY</sequence>
<dbReference type="PANTHER" id="PTHR48277:SF1">
    <property type="entry name" value="MITOCHONDRIAL RIBOSOMAL PROTEIN S5"/>
    <property type="match status" value="1"/>
</dbReference>
<organism evidence="8 9">
    <name type="scientific">Echria macrotheca</name>
    <dbReference type="NCBI Taxonomy" id="438768"/>
    <lineage>
        <taxon>Eukaryota</taxon>
        <taxon>Fungi</taxon>
        <taxon>Dikarya</taxon>
        <taxon>Ascomycota</taxon>
        <taxon>Pezizomycotina</taxon>
        <taxon>Sordariomycetes</taxon>
        <taxon>Sordariomycetidae</taxon>
        <taxon>Sordariales</taxon>
        <taxon>Schizotheciaceae</taxon>
        <taxon>Echria</taxon>
    </lineage>
</organism>
<keyword evidence="3 4" id="KW-0687">Ribonucleoprotein</keyword>
<dbReference type="GO" id="GO:1990904">
    <property type="term" value="C:ribonucleoprotein complex"/>
    <property type="evidence" value="ECO:0007669"/>
    <property type="project" value="UniProtKB-UniRule"/>
</dbReference>
<dbReference type="Gene3D" id="3.30.160.20">
    <property type="match status" value="1"/>
</dbReference>
<feature type="domain" description="S5 DRBM" evidence="7">
    <location>
        <begin position="292"/>
        <end position="355"/>
    </location>
</feature>
<evidence type="ECO:0000256" key="6">
    <source>
        <dbReference type="SAM" id="MobiDB-lite"/>
    </source>
</evidence>
<dbReference type="Gene3D" id="3.30.230.10">
    <property type="match status" value="1"/>
</dbReference>
<comment type="caution">
    <text evidence="8">The sequence shown here is derived from an EMBL/GenBank/DDBJ whole genome shotgun (WGS) entry which is preliminary data.</text>
</comment>
<keyword evidence="2 4" id="KW-0689">Ribosomal protein</keyword>
<dbReference type="InterPro" id="IPR014721">
    <property type="entry name" value="Ribsml_uS5_D2-typ_fold_subgr"/>
</dbReference>
<dbReference type="GO" id="GO:0003735">
    <property type="term" value="F:structural constituent of ribosome"/>
    <property type="evidence" value="ECO:0007669"/>
    <property type="project" value="UniProtKB-UniRule"/>
</dbReference>
<dbReference type="GO" id="GO:0003723">
    <property type="term" value="F:RNA binding"/>
    <property type="evidence" value="ECO:0007669"/>
    <property type="project" value="InterPro"/>
</dbReference>
<dbReference type="GO" id="GO:0005840">
    <property type="term" value="C:ribosome"/>
    <property type="evidence" value="ECO:0007669"/>
    <property type="project" value="UniProtKB-KW"/>
</dbReference>
<dbReference type="Pfam" id="PF00333">
    <property type="entry name" value="Ribosomal_S5"/>
    <property type="match status" value="1"/>
</dbReference>
<evidence type="ECO:0000256" key="4">
    <source>
        <dbReference type="PROSITE-ProRule" id="PRU00268"/>
    </source>
</evidence>
<dbReference type="SUPFAM" id="SSF54768">
    <property type="entry name" value="dsRNA-binding domain-like"/>
    <property type="match status" value="1"/>
</dbReference>